<evidence type="ECO:0000256" key="4">
    <source>
        <dbReference type="ARBA" id="ARBA00022692"/>
    </source>
</evidence>
<keyword evidence="6" id="KW-0769">Symport</keyword>
<dbReference type="Gene3D" id="1.20.1280.290">
    <property type="match status" value="1"/>
</dbReference>
<name>A0A401RNX6_CHIPU</name>
<keyword evidence="13" id="KW-1185">Reference proteome</keyword>
<feature type="transmembrane region" description="Helical" evidence="11">
    <location>
        <begin position="47"/>
        <end position="69"/>
    </location>
</feature>
<keyword evidence="4 11" id="KW-0812">Transmembrane</keyword>
<dbReference type="FunFam" id="1.20.1280.290:FF:000016">
    <property type="entry name" value="Cystinosin homolog"/>
    <property type="match status" value="1"/>
</dbReference>
<dbReference type="Proteomes" id="UP000287033">
    <property type="component" value="Unassembled WGS sequence"/>
</dbReference>
<evidence type="ECO:0000256" key="2">
    <source>
        <dbReference type="ARBA" id="ARBA00006855"/>
    </source>
</evidence>
<evidence type="ECO:0000256" key="11">
    <source>
        <dbReference type="SAM" id="Phobius"/>
    </source>
</evidence>
<dbReference type="GO" id="GO:0015293">
    <property type="term" value="F:symporter activity"/>
    <property type="evidence" value="ECO:0007669"/>
    <property type="project" value="UniProtKB-KW"/>
</dbReference>
<dbReference type="AlphaFoldDB" id="A0A401RNX6"/>
<keyword evidence="9" id="KW-0458">Lysosome</keyword>
<evidence type="ECO:0000256" key="3">
    <source>
        <dbReference type="ARBA" id="ARBA00022448"/>
    </source>
</evidence>
<evidence type="ECO:0000313" key="13">
    <source>
        <dbReference type="Proteomes" id="UP000287033"/>
    </source>
</evidence>
<dbReference type="InterPro" id="IPR006603">
    <property type="entry name" value="PQ-loop_rpt"/>
</dbReference>
<keyword evidence="3" id="KW-0813">Transport</keyword>
<dbReference type="SMART" id="SM00679">
    <property type="entry name" value="CTNS"/>
    <property type="match status" value="1"/>
</dbReference>
<feature type="transmembrane region" description="Helical" evidence="11">
    <location>
        <begin position="81"/>
        <end position="101"/>
    </location>
</feature>
<comment type="caution">
    <text evidence="12">The sequence shown here is derived from an EMBL/GenBank/DDBJ whole genome shotgun (WGS) entry which is preliminary data.</text>
</comment>
<feature type="transmembrane region" description="Helical" evidence="11">
    <location>
        <begin position="139"/>
        <end position="163"/>
    </location>
</feature>
<dbReference type="InterPro" id="IPR005282">
    <property type="entry name" value="LC_transporter"/>
</dbReference>
<evidence type="ECO:0008006" key="14">
    <source>
        <dbReference type="Google" id="ProtNLM"/>
    </source>
</evidence>
<keyword evidence="7 11" id="KW-1133">Transmembrane helix</keyword>
<evidence type="ECO:0000256" key="10">
    <source>
        <dbReference type="ARBA" id="ARBA00048473"/>
    </source>
</evidence>
<comment type="similarity">
    <text evidence="2">Belongs to the cystinosin family.</text>
</comment>
<dbReference type="PANTHER" id="PTHR13131">
    <property type="entry name" value="CYSTINOSIN"/>
    <property type="match status" value="1"/>
</dbReference>
<keyword evidence="5" id="KW-0677">Repeat</keyword>
<reference evidence="12 13" key="1">
    <citation type="journal article" date="2018" name="Nat. Ecol. Evol.">
        <title>Shark genomes provide insights into elasmobranch evolution and the origin of vertebrates.</title>
        <authorList>
            <person name="Hara Y"/>
            <person name="Yamaguchi K"/>
            <person name="Onimaru K"/>
            <person name="Kadota M"/>
            <person name="Koyanagi M"/>
            <person name="Keeley SD"/>
            <person name="Tatsumi K"/>
            <person name="Tanaka K"/>
            <person name="Motone F"/>
            <person name="Kageyama Y"/>
            <person name="Nozu R"/>
            <person name="Adachi N"/>
            <person name="Nishimura O"/>
            <person name="Nakagawa R"/>
            <person name="Tanegashima C"/>
            <person name="Kiyatake I"/>
            <person name="Matsumoto R"/>
            <person name="Murakumo K"/>
            <person name="Nishida K"/>
            <person name="Terakita A"/>
            <person name="Kuratani S"/>
            <person name="Sato K"/>
            <person name="Hyodo S Kuraku.S."/>
        </authorList>
    </citation>
    <scope>NUCLEOTIDE SEQUENCE [LARGE SCALE GENOMIC DNA]</scope>
</reference>
<evidence type="ECO:0000256" key="6">
    <source>
        <dbReference type="ARBA" id="ARBA00022847"/>
    </source>
</evidence>
<dbReference type="PANTHER" id="PTHR13131:SF5">
    <property type="entry name" value="CYSTINOSIN"/>
    <property type="match status" value="1"/>
</dbReference>
<gene>
    <name evidence="12" type="ORF">chiPu_0018599</name>
</gene>
<accession>A0A401RNX6</accession>
<feature type="transmembrane region" description="Helical" evidence="11">
    <location>
        <begin position="107"/>
        <end position="127"/>
    </location>
</feature>
<feature type="transmembrane region" description="Helical" evidence="11">
    <location>
        <begin position="183"/>
        <end position="202"/>
    </location>
</feature>
<dbReference type="STRING" id="137246.A0A401RNX6"/>
<protein>
    <recommendedName>
        <fullName evidence="14">Cystinosin</fullName>
    </recommendedName>
</protein>
<organism evidence="12 13">
    <name type="scientific">Chiloscyllium punctatum</name>
    <name type="common">Brownbanded bambooshark</name>
    <name type="synonym">Hemiscyllium punctatum</name>
    <dbReference type="NCBI Taxonomy" id="137246"/>
    <lineage>
        <taxon>Eukaryota</taxon>
        <taxon>Metazoa</taxon>
        <taxon>Chordata</taxon>
        <taxon>Craniata</taxon>
        <taxon>Vertebrata</taxon>
        <taxon>Chondrichthyes</taxon>
        <taxon>Elasmobranchii</taxon>
        <taxon>Galeomorphii</taxon>
        <taxon>Galeoidea</taxon>
        <taxon>Orectolobiformes</taxon>
        <taxon>Hemiscylliidae</taxon>
        <taxon>Chiloscyllium</taxon>
    </lineage>
</organism>
<comment type="catalytic activity">
    <reaction evidence="10">
        <text>L-cystine(out) + H(+)(out) = L-cystine(in) + H(+)(in)</text>
        <dbReference type="Rhea" id="RHEA:66172"/>
        <dbReference type="ChEBI" id="CHEBI:15378"/>
        <dbReference type="ChEBI" id="CHEBI:35491"/>
    </reaction>
    <physiologicalReaction direction="left-to-right" evidence="10">
        <dbReference type="Rhea" id="RHEA:66173"/>
    </physiologicalReaction>
</comment>
<dbReference type="OrthoDB" id="75720at2759"/>
<evidence type="ECO:0000256" key="7">
    <source>
        <dbReference type="ARBA" id="ARBA00022989"/>
    </source>
</evidence>
<comment type="subcellular location">
    <subcellularLocation>
        <location evidence="1">Lysosome membrane</location>
        <topology evidence="1">Multi-pass membrane protein</topology>
    </subcellularLocation>
</comment>
<evidence type="ECO:0000256" key="1">
    <source>
        <dbReference type="ARBA" id="ARBA00004155"/>
    </source>
</evidence>
<evidence type="ECO:0000313" key="12">
    <source>
        <dbReference type="EMBL" id="GCC19887.1"/>
    </source>
</evidence>
<dbReference type="GO" id="GO:0015184">
    <property type="term" value="F:L-cystine transmembrane transporter activity"/>
    <property type="evidence" value="ECO:0007669"/>
    <property type="project" value="TreeGrafter"/>
</dbReference>
<keyword evidence="8 11" id="KW-0472">Membrane</keyword>
<dbReference type="Pfam" id="PF04193">
    <property type="entry name" value="PQ-loop"/>
    <property type="match status" value="1"/>
</dbReference>
<evidence type="ECO:0000256" key="9">
    <source>
        <dbReference type="ARBA" id="ARBA00023228"/>
    </source>
</evidence>
<dbReference type="OMA" id="MKDINIA"/>
<evidence type="ECO:0000256" key="8">
    <source>
        <dbReference type="ARBA" id="ARBA00023136"/>
    </source>
</evidence>
<sequence>MLSYNLINVLQCEASVMLSVPEVVSLEINSMKDINIALSVIGLNFDFLALNLTGHLAYGVFNISLFWVPSIKRGSQKVSKIATALVVGSWLCALVTSIMALAHQITWLQLVYYFSYIKLGIVLVKYVPQVYMNYQRKSTVGWSIWNALLDITGGTFSLLQMFLQSYNNDEEMLILGDPTKFGLGLISILFDIIFLVQHYILYRKHKVYMSLNDGASSVS</sequence>
<dbReference type="EMBL" id="BEZZ01001624">
    <property type="protein sequence ID" value="GCC19887.1"/>
    <property type="molecule type" value="Genomic_DNA"/>
</dbReference>
<proteinExistence type="inferred from homology"/>
<evidence type="ECO:0000256" key="5">
    <source>
        <dbReference type="ARBA" id="ARBA00022737"/>
    </source>
</evidence>
<dbReference type="GO" id="GO:0005765">
    <property type="term" value="C:lysosomal membrane"/>
    <property type="evidence" value="ECO:0007669"/>
    <property type="project" value="UniProtKB-SubCell"/>
</dbReference>